<dbReference type="Gene3D" id="2.70.70.10">
    <property type="entry name" value="Glucose Permease (Domain IIA)"/>
    <property type="match status" value="1"/>
</dbReference>
<proteinExistence type="predicted"/>
<keyword evidence="1" id="KW-0175">Coiled coil</keyword>
<reference evidence="4" key="1">
    <citation type="journal article" date="2020" name="mSystems">
        <title>Genome- and Community-Level Interaction Insights into Carbon Utilization and Element Cycling Functions of Hydrothermarchaeota in Hydrothermal Sediment.</title>
        <authorList>
            <person name="Zhou Z."/>
            <person name="Liu Y."/>
            <person name="Xu W."/>
            <person name="Pan J."/>
            <person name="Luo Z.H."/>
            <person name="Li M."/>
        </authorList>
    </citation>
    <scope>NUCLEOTIDE SEQUENCE [LARGE SCALE GENOMIC DNA]</scope>
    <source>
        <strain evidence="4">SpSt-503</strain>
    </source>
</reference>
<keyword evidence="2" id="KW-1133">Transmembrane helix</keyword>
<dbReference type="InterPro" id="IPR011055">
    <property type="entry name" value="Dup_hybrid_motif"/>
</dbReference>
<dbReference type="GO" id="GO:0004222">
    <property type="term" value="F:metalloendopeptidase activity"/>
    <property type="evidence" value="ECO:0007669"/>
    <property type="project" value="TreeGrafter"/>
</dbReference>
<evidence type="ECO:0000259" key="3">
    <source>
        <dbReference type="Pfam" id="PF01551"/>
    </source>
</evidence>
<dbReference type="Pfam" id="PF01551">
    <property type="entry name" value="Peptidase_M23"/>
    <property type="match status" value="1"/>
</dbReference>
<dbReference type="EMBL" id="DSVL01000232">
    <property type="protein sequence ID" value="HFH29343.1"/>
    <property type="molecule type" value="Genomic_DNA"/>
</dbReference>
<dbReference type="CDD" id="cd12797">
    <property type="entry name" value="M23_peptidase"/>
    <property type="match status" value="1"/>
</dbReference>
<accession>A0A7C3IE36</accession>
<name>A0A7C3IE36_9SPIR</name>
<dbReference type="AlphaFoldDB" id="A0A7C3IE36"/>
<keyword evidence="2" id="KW-0812">Transmembrane</keyword>
<dbReference type="InterPro" id="IPR050570">
    <property type="entry name" value="Cell_wall_metabolism_enzyme"/>
</dbReference>
<organism evidence="4">
    <name type="scientific">Gracilinema caldarium</name>
    <dbReference type="NCBI Taxonomy" id="215591"/>
    <lineage>
        <taxon>Bacteria</taxon>
        <taxon>Pseudomonadati</taxon>
        <taxon>Spirochaetota</taxon>
        <taxon>Spirochaetia</taxon>
        <taxon>Spirochaetales</taxon>
        <taxon>Breznakiellaceae</taxon>
        <taxon>Gracilinema</taxon>
    </lineage>
</organism>
<gene>
    <name evidence="4" type="ORF">ENS59_07505</name>
</gene>
<comment type="caution">
    <text evidence="4">The sequence shown here is derived from an EMBL/GenBank/DDBJ whole genome shotgun (WGS) entry which is preliminary data.</text>
</comment>
<keyword evidence="2" id="KW-0472">Membrane</keyword>
<evidence type="ECO:0000256" key="1">
    <source>
        <dbReference type="SAM" id="Coils"/>
    </source>
</evidence>
<dbReference type="PANTHER" id="PTHR21666">
    <property type="entry name" value="PEPTIDASE-RELATED"/>
    <property type="match status" value="1"/>
</dbReference>
<dbReference type="InterPro" id="IPR016047">
    <property type="entry name" value="M23ase_b-sheet_dom"/>
</dbReference>
<protein>
    <submittedName>
        <fullName evidence="4">M23 family metallopeptidase</fullName>
    </submittedName>
</protein>
<feature type="coiled-coil region" evidence="1">
    <location>
        <begin position="94"/>
        <end position="128"/>
    </location>
</feature>
<dbReference type="SUPFAM" id="SSF51261">
    <property type="entry name" value="Duplicated hybrid motif"/>
    <property type="match status" value="1"/>
</dbReference>
<evidence type="ECO:0000256" key="2">
    <source>
        <dbReference type="SAM" id="Phobius"/>
    </source>
</evidence>
<feature type="domain" description="M23ase beta-sheet core" evidence="3">
    <location>
        <begin position="235"/>
        <end position="331"/>
    </location>
</feature>
<sequence>MASVHNYKRIENSIFRRTKNLVISAGKHIAAFFKNLIALGNRRYTIMLVPHSEKQVFNLHVTVFSLTLVALIFTGIIGAFFWYGSVYTDTKGALTAKDSKLKEAQANLDQLRDETAQLLKSAKSFEAALTNTLSTLGINSGASNASQNQSLGDLSSFFEVKETAQGTLKEVSEIRRLSGYLSSAAEPVKELGDLLNSQSSLLTDIPSLWPVKGGIGHISMYFGQNENPFTGQWYIHKGVDISTYRQGDPVVASADGQVVTVDYDIGGFGNYIIIKHKHGFYTRYAHLQSFRVQKGQKVQQGQVIGYIGNTGLSTGPHLHYEVHIGSDVVDPLKYLNIRASLAGAK</sequence>
<evidence type="ECO:0000313" key="4">
    <source>
        <dbReference type="EMBL" id="HFH29343.1"/>
    </source>
</evidence>
<dbReference type="PANTHER" id="PTHR21666:SF285">
    <property type="entry name" value="M23 FAMILY METALLOPEPTIDASE"/>
    <property type="match status" value="1"/>
</dbReference>
<feature type="transmembrane region" description="Helical" evidence="2">
    <location>
        <begin position="59"/>
        <end position="83"/>
    </location>
</feature>